<reference evidence="1 2" key="2">
    <citation type="submission" date="2018-03" db="EMBL/GenBank/DDBJ databases">
        <title>The ancient ancestry and fast evolution of plastids.</title>
        <authorList>
            <person name="Moore K.R."/>
            <person name="Magnabosco C."/>
            <person name="Momper L."/>
            <person name="Gold D.A."/>
            <person name="Bosak T."/>
            <person name="Fournier G.P."/>
        </authorList>
    </citation>
    <scope>NUCLEOTIDE SEQUENCE [LARGE SCALE GENOMIC DNA]</scope>
    <source>
        <strain evidence="1 2">ULC18</strain>
    </source>
</reference>
<sequence length="59" mass="6926">MIYFLKSLQVKSYSLMLHFFARMSVRPLNGSVDILMQETIVRWVQEAIALNCSLVRQIH</sequence>
<gene>
    <name evidence="1" type="ORF">C7B82_09345</name>
</gene>
<evidence type="ECO:0000313" key="2">
    <source>
        <dbReference type="Proteomes" id="UP000239576"/>
    </source>
</evidence>
<keyword evidence="2" id="KW-1185">Reference proteome</keyword>
<evidence type="ECO:0000313" key="1">
    <source>
        <dbReference type="EMBL" id="PSB30151.1"/>
    </source>
</evidence>
<dbReference type="Proteomes" id="UP000239576">
    <property type="component" value="Unassembled WGS sequence"/>
</dbReference>
<name>A0A2T1EBR8_9CYAN</name>
<comment type="caution">
    <text evidence="1">The sequence shown here is derived from an EMBL/GenBank/DDBJ whole genome shotgun (WGS) entry which is preliminary data.</text>
</comment>
<reference evidence="2" key="1">
    <citation type="submission" date="2018-02" db="EMBL/GenBank/DDBJ databases">
        <authorList>
            <person name="Moore K."/>
            <person name="Momper L."/>
        </authorList>
    </citation>
    <scope>NUCLEOTIDE SEQUENCE [LARGE SCALE GENOMIC DNA]</scope>
    <source>
        <strain evidence="2">ULC18</strain>
    </source>
</reference>
<proteinExistence type="predicted"/>
<organism evidence="1 2">
    <name type="scientific">Stenomitos frigidus ULC18</name>
    <dbReference type="NCBI Taxonomy" id="2107698"/>
    <lineage>
        <taxon>Bacteria</taxon>
        <taxon>Bacillati</taxon>
        <taxon>Cyanobacteriota</taxon>
        <taxon>Cyanophyceae</taxon>
        <taxon>Leptolyngbyales</taxon>
        <taxon>Leptolyngbyaceae</taxon>
        <taxon>Stenomitos</taxon>
    </lineage>
</organism>
<dbReference type="EMBL" id="PVWK01000055">
    <property type="protein sequence ID" value="PSB30151.1"/>
    <property type="molecule type" value="Genomic_DNA"/>
</dbReference>
<dbReference type="AlphaFoldDB" id="A0A2T1EBR8"/>
<accession>A0A2T1EBR8</accession>
<protein>
    <submittedName>
        <fullName evidence="1">Uncharacterized protein</fullName>
    </submittedName>
</protein>